<dbReference type="InterPro" id="IPR011517">
    <property type="entry name" value="RNA_pol_sigma70_ECF-like"/>
</dbReference>
<sequence>MDQGGSESGPVPGDVSSLLRAWSDGDQRALALLMPIVHDELRRLAHHYMRRERAGHSLQTTALVNEAYLRLVDYKRMQWQNRAHFMAAAAQAMRRILVDHARRHNVKRGAGAEHVSLDADAVMCPDRSDDFVSLDEALTGLAGRAPRKAQVVELRFFGGLSVEETAEVLRVSPITVTREWKSAKAWLYRELAGPTAHGQ</sequence>
<keyword evidence="7" id="KW-1185">Reference proteome</keyword>
<protein>
    <submittedName>
        <fullName evidence="6">RNA polymerase sigma factor</fullName>
    </submittedName>
</protein>
<proteinExistence type="inferred from homology"/>
<organism evidence="6 7">
    <name type="scientific">Luteitalea pratensis</name>
    <dbReference type="NCBI Taxonomy" id="1855912"/>
    <lineage>
        <taxon>Bacteria</taxon>
        <taxon>Pseudomonadati</taxon>
        <taxon>Acidobacteriota</taxon>
        <taxon>Vicinamibacteria</taxon>
        <taxon>Vicinamibacterales</taxon>
        <taxon>Vicinamibacteraceae</taxon>
        <taxon>Luteitalea</taxon>
    </lineage>
</organism>
<dbReference type="STRING" id="1855912.LuPra_05196"/>
<dbReference type="NCBIfam" id="TIGR02937">
    <property type="entry name" value="sigma70-ECF"/>
    <property type="match status" value="1"/>
</dbReference>
<keyword evidence="4" id="KW-0804">Transcription</keyword>
<dbReference type="InterPro" id="IPR014284">
    <property type="entry name" value="RNA_pol_sigma-70_dom"/>
</dbReference>
<dbReference type="Pfam" id="PF07638">
    <property type="entry name" value="Sigma70_ECF"/>
    <property type="match status" value="1"/>
</dbReference>
<dbReference type="RefSeq" id="WP_110173432.1">
    <property type="nucleotide sequence ID" value="NZ_CP015136.1"/>
</dbReference>
<dbReference type="InterPro" id="IPR039425">
    <property type="entry name" value="RNA_pol_sigma-70-like"/>
</dbReference>
<dbReference type="GO" id="GO:0006352">
    <property type="term" value="P:DNA-templated transcription initiation"/>
    <property type="evidence" value="ECO:0007669"/>
    <property type="project" value="InterPro"/>
</dbReference>
<dbReference type="SUPFAM" id="SSF88659">
    <property type="entry name" value="Sigma3 and sigma4 domains of RNA polymerase sigma factors"/>
    <property type="match status" value="1"/>
</dbReference>
<reference evidence="7" key="2">
    <citation type="submission" date="2016-04" db="EMBL/GenBank/DDBJ databases">
        <title>First Complete Genome Sequence of a Subdivision 6 Acidobacterium.</title>
        <authorList>
            <person name="Huang S."/>
            <person name="Vieira S."/>
            <person name="Bunk B."/>
            <person name="Riedel T."/>
            <person name="Sproeer C."/>
            <person name="Overmann J."/>
        </authorList>
    </citation>
    <scope>NUCLEOTIDE SEQUENCE [LARGE SCALE GENOMIC DNA]</scope>
    <source>
        <strain evidence="7">DSM 100886 HEG_-6_39</strain>
    </source>
</reference>
<dbReference type="KEGG" id="abac:LuPra_05196"/>
<accession>A0A143PUB8</accession>
<dbReference type="InterPro" id="IPR013325">
    <property type="entry name" value="RNA_pol_sigma_r2"/>
</dbReference>
<dbReference type="GO" id="GO:0016987">
    <property type="term" value="F:sigma factor activity"/>
    <property type="evidence" value="ECO:0007669"/>
    <property type="project" value="UniProtKB-KW"/>
</dbReference>
<dbReference type="Gene3D" id="1.10.10.10">
    <property type="entry name" value="Winged helix-like DNA-binding domain superfamily/Winged helix DNA-binding domain"/>
    <property type="match status" value="1"/>
</dbReference>
<evidence type="ECO:0000256" key="3">
    <source>
        <dbReference type="ARBA" id="ARBA00023082"/>
    </source>
</evidence>
<dbReference type="OrthoDB" id="118280at2"/>
<evidence type="ECO:0000256" key="1">
    <source>
        <dbReference type="ARBA" id="ARBA00010641"/>
    </source>
</evidence>
<dbReference type="EMBL" id="CP015136">
    <property type="protein sequence ID" value="AMY11926.1"/>
    <property type="molecule type" value="Genomic_DNA"/>
</dbReference>
<dbReference type="InterPro" id="IPR013324">
    <property type="entry name" value="RNA_pol_sigma_r3/r4-like"/>
</dbReference>
<dbReference type="InterPro" id="IPR036388">
    <property type="entry name" value="WH-like_DNA-bd_sf"/>
</dbReference>
<evidence type="ECO:0000313" key="7">
    <source>
        <dbReference type="Proteomes" id="UP000076079"/>
    </source>
</evidence>
<dbReference type="PANTHER" id="PTHR43133:SF39">
    <property type="entry name" value="SIMILAR TO RNA POLYMERASE SIGMA-E FACTOR"/>
    <property type="match status" value="1"/>
</dbReference>
<evidence type="ECO:0000256" key="2">
    <source>
        <dbReference type="ARBA" id="ARBA00023015"/>
    </source>
</evidence>
<keyword evidence="3" id="KW-0731">Sigma factor</keyword>
<evidence type="ECO:0000256" key="4">
    <source>
        <dbReference type="ARBA" id="ARBA00023163"/>
    </source>
</evidence>
<reference evidence="6 7" key="1">
    <citation type="journal article" date="2016" name="Genome Announc.">
        <title>First Complete Genome Sequence of a Subdivision 6 Acidobacterium Strain.</title>
        <authorList>
            <person name="Huang S."/>
            <person name="Vieira S."/>
            <person name="Bunk B."/>
            <person name="Riedel T."/>
            <person name="Sproer C."/>
            <person name="Overmann J."/>
        </authorList>
    </citation>
    <scope>NUCLEOTIDE SEQUENCE [LARGE SCALE GENOMIC DNA]</scope>
    <source>
        <strain evidence="7">DSM 100886 HEG_-6_39</strain>
    </source>
</reference>
<name>A0A143PUB8_LUTPR</name>
<dbReference type="PANTHER" id="PTHR43133">
    <property type="entry name" value="RNA POLYMERASE ECF-TYPE SIGMA FACTO"/>
    <property type="match status" value="1"/>
</dbReference>
<comment type="similarity">
    <text evidence="1">Belongs to the sigma-70 factor family. ECF subfamily.</text>
</comment>
<dbReference type="AlphaFoldDB" id="A0A143PUB8"/>
<dbReference type="InterPro" id="IPR053812">
    <property type="entry name" value="HTH_Sigma70_ECF-like"/>
</dbReference>
<gene>
    <name evidence="6" type="ORF">LuPra_05196</name>
</gene>
<dbReference type="NCBIfam" id="TIGR02999">
    <property type="entry name" value="Sig-70_X6"/>
    <property type="match status" value="1"/>
</dbReference>
<evidence type="ECO:0000313" key="6">
    <source>
        <dbReference type="EMBL" id="AMY11926.1"/>
    </source>
</evidence>
<dbReference type="Proteomes" id="UP000076079">
    <property type="component" value="Chromosome"/>
</dbReference>
<feature type="domain" description="RNA polymerase sigma-70 ECF-like HTH" evidence="5">
    <location>
        <begin position="13"/>
        <end position="191"/>
    </location>
</feature>
<evidence type="ECO:0000259" key="5">
    <source>
        <dbReference type="Pfam" id="PF07638"/>
    </source>
</evidence>
<dbReference type="SUPFAM" id="SSF88946">
    <property type="entry name" value="Sigma2 domain of RNA polymerase sigma factors"/>
    <property type="match status" value="1"/>
</dbReference>
<keyword evidence="2" id="KW-0805">Transcription regulation</keyword>